<dbReference type="CDD" id="cd04301">
    <property type="entry name" value="NAT_SF"/>
    <property type="match status" value="1"/>
</dbReference>
<evidence type="ECO:0000256" key="1">
    <source>
        <dbReference type="ARBA" id="ARBA00022679"/>
    </source>
</evidence>
<organism evidence="4 5">
    <name type="scientific">Variovorax rhizosphaerae</name>
    <dbReference type="NCBI Taxonomy" id="1836200"/>
    <lineage>
        <taxon>Bacteria</taxon>
        <taxon>Pseudomonadati</taxon>
        <taxon>Pseudomonadota</taxon>
        <taxon>Betaproteobacteria</taxon>
        <taxon>Burkholderiales</taxon>
        <taxon>Comamonadaceae</taxon>
        <taxon>Variovorax</taxon>
    </lineage>
</organism>
<accession>A0ABU8WC64</accession>
<reference evidence="4 5" key="1">
    <citation type="submission" date="2024-03" db="EMBL/GenBank/DDBJ databases">
        <title>Novel species of the genus Variovorax.</title>
        <authorList>
            <person name="Liu Q."/>
            <person name="Xin Y.-H."/>
        </authorList>
    </citation>
    <scope>NUCLEOTIDE SEQUENCE [LARGE SCALE GENOMIC DNA]</scope>
    <source>
        <strain evidence="4 5">KACC 18900</strain>
    </source>
</reference>
<dbReference type="RefSeq" id="WP_340340283.1">
    <property type="nucleotide sequence ID" value="NZ_JBBKZT010000001.1"/>
</dbReference>
<dbReference type="Pfam" id="PF00583">
    <property type="entry name" value="Acetyltransf_1"/>
    <property type="match status" value="1"/>
</dbReference>
<evidence type="ECO:0000313" key="5">
    <source>
        <dbReference type="Proteomes" id="UP001385892"/>
    </source>
</evidence>
<dbReference type="Proteomes" id="UP001385892">
    <property type="component" value="Unassembled WGS sequence"/>
</dbReference>
<dbReference type="EMBL" id="JBBKZT010000001">
    <property type="protein sequence ID" value="MEJ8845096.1"/>
    <property type="molecule type" value="Genomic_DNA"/>
</dbReference>
<dbReference type="InterPro" id="IPR016181">
    <property type="entry name" value="Acyl_CoA_acyltransferase"/>
</dbReference>
<dbReference type="InterPro" id="IPR050832">
    <property type="entry name" value="Bact_Acetyltransf"/>
</dbReference>
<keyword evidence="5" id="KW-1185">Reference proteome</keyword>
<gene>
    <name evidence="4" type="ORF">WKW82_00435</name>
</gene>
<dbReference type="InterPro" id="IPR000182">
    <property type="entry name" value="GNAT_dom"/>
</dbReference>
<keyword evidence="1" id="KW-0808">Transferase</keyword>
<sequence>MRPITVRQGVSSDLGALALLFDQYRQFQGQGPDLAAARRFLQARLDRGESVVFIAHEEDTPVGFAQLYPGFSSVALARVFILNDLFVQAFGRRKGVAARLLAAVETYAWAQGAARVTLNVDKGNAQGQALYDAQGWSRDAQFQMYHRYPDSCHAA</sequence>
<comment type="caution">
    <text evidence="4">The sequence shown here is derived from an EMBL/GenBank/DDBJ whole genome shotgun (WGS) entry which is preliminary data.</text>
</comment>
<dbReference type="PROSITE" id="PS51186">
    <property type="entry name" value="GNAT"/>
    <property type="match status" value="1"/>
</dbReference>
<feature type="domain" description="N-acetyltransferase" evidence="3">
    <location>
        <begin position="4"/>
        <end position="155"/>
    </location>
</feature>
<name>A0ABU8WC64_9BURK</name>
<keyword evidence="2" id="KW-0012">Acyltransferase</keyword>
<dbReference type="PANTHER" id="PTHR43877">
    <property type="entry name" value="AMINOALKYLPHOSPHONATE N-ACETYLTRANSFERASE-RELATED-RELATED"/>
    <property type="match status" value="1"/>
</dbReference>
<dbReference type="SUPFAM" id="SSF55729">
    <property type="entry name" value="Acyl-CoA N-acyltransferases (Nat)"/>
    <property type="match status" value="1"/>
</dbReference>
<proteinExistence type="predicted"/>
<dbReference type="Gene3D" id="3.40.630.30">
    <property type="match status" value="1"/>
</dbReference>
<evidence type="ECO:0000256" key="2">
    <source>
        <dbReference type="ARBA" id="ARBA00023315"/>
    </source>
</evidence>
<dbReference type="PANTHER" id="PTHR43877:SF2">
    <property type="entry name" value="AMINOALKYLPHOSPHONATE N-ACETYLTRANSFERASE-RELATED"/>
    <property type="match status" value="1"/>
</dbReference>
<evidence type="ECO:0000313" key="4">
    <source>
        <dbReference type="EMBL" id="MEJ8845096.1"/>
    </source>
</evidence>
<evidence type="ECO:0000259" key="3">
    <source>
        <dbReference type="PROSITE" id="PS51186"/>
    </source>
</evidence>
<protein>
    <submittedName>
        <fullName evidence="4">GNAT family N-acetyltransferase</fullName>
    </submittedName>
</protein>